<feature type="domain" description="UBX" evidence="2">
    <location>
        <begin position="327"/>
        <end position="411"/>
    </location>
</feature>
<name>A0AAJ0DEY9_9PEZI</name>
<dbReference type="Pfam" id="PF00789">
    <property type="entry name" value="UBX"/>
    <property type="match status" value="1"/>
</dbReference>
<dbReference type="SUPFAM" id="SSF54236">
    <property type="entry name" value="Ubiquitin-like"/>
    <property type="match status" value="1"/>
</dbReference>
<feature type="region of interest" description="Disordered" evidence="1">
    <location>
        <begin position="142"/>
        <end position="161"/>
    </location>
</feature>
<comment type="caution">
    <text evidence="3">The sequence shown here is derived from an EMBL/GenBank/DDBJ whole genome shotgun (WGS) entry which is preliminary data.</text>
</comment>
<evidence type="ECO:0000313" key="4">
    <source>
        <dbReference type="Proteomes" id="UP001271007"/>
    </source>
</evidence>
<dbReference type="SMART" id="SM00166">
    <property type="entry name" value="UBX"/>
    <property type="match status" value="1"/>
</dbReference>
<feature type="region of interest" description="Disordered" evidence="1">
    <location>
        <begin position="211"/>
        <end position="326"/>
    </location>
</feature>
<dbReference type="Proteomes" id="UP001271007">
    <property type="component" value="Unassembled WGS sequence"/>
</dbReference>
<feature type="compositionally biased region" description="Polar residues" evidence="1">
    <location>
        <begin position="185"/>
        <end position="195"/>
    </location>
</feature>
<dbReference type="GO" id="GO:0036503">
    <property type="term" value="P:ERAD pathway"/>
    <property type="evidence" value="ECO:0007669"/>
    <property type="project" value="TreeGrafter"/>
</dbReference>
<organism evidence="3 4">
    <name type="scientific">Extremus antarcticus</name>
    <dbReference type="NCBI Taxonomy" id="702011"/>
    <lineage>
        <taxon>Eukaryota</taxon>
        <taxon>Fungi</taxon>
        <taxon>Dikarya</taxon>
        <taxon>Ascomycota</taxon>
        <taxon>Pezizomycotina</taxon>
        <taxon>Dothideomycetes</taxon>
        <taxon>Dothideomycetidae</taxon>
        <taxon>Mycosphaerellales</taxon>
        <taxon>Extremaceae</taxon>
        <taxon>Extremus</taxon>
    </lineage>
</organism>
<dbReference type="GO" id="GO:0005783">
    <property type="term" value="C:endoplasmic reticulum"/>
    <property type="evidence" value="ECO:0007669"/>
    <property type="project" value="TreeGrafter"/>
</dbReference>
<evidence type="ECO:0000259" key="2">
    <source>
        <dbReference type="PROSITE" id="PS50033"/>
    </source>
</evidence>
<protein>
    <recommendedName>
        <fullName evidence="2">UBX domain-containing protein</fullName>
    </recommendedName>
</protein>
<gene>
    <name evidence="3" type="ORF">LTR09_009639</name>
</gene>
<feature type="region of interest" description="Disordered" evidence="1">
    <location>
        <begin position="464"/>
        <end position="536"/>
    </location>
</feature>
<reference evidence="3" key="1">
    <citation type="submission" date="2023-04" db="EMBL/GenBank/DDBJ databases">
        <title>Black Yeasts Isolated from many extreme environments.</title>
        <authorList>
            <person name="Coleine C."/>
            <person name="Stajich J.E."/>
            <person name="Selbmann L."/>
        </authorList>
    </citation>
    <scope>NUCLEOTIDE SEQUENCE</scope>
    <source>
        <strain evidence="3">CCFEE 5312</strain>
    </source>
</reference>
<feature type="compositionally biased region" description="Basic and acidic residues" evidence="1">
    <location>
        <begin position="144"/>
        <end position="153"/>
    </location>
</feature>
<feature type="compositionally biased region" description="Basic and acidic residues" evidence="1">
    <location>
        <begin position="211"/>
        <end position="233"/>
    </location>
</feature>
<dbReference type="Gene3D" id="3.10.20.90">
    <property type="entry name" value="Phosphatidylinositol 3-kinase Catalytic Subunit, Chain A, domain 1"/>
    <property type="match status" value="1"/>
</dbReference>
<dbReference type="PROSITE" id="PS50033">
    <property type="entry name" value="UBX"/>
    <property type="match status" value="1"/>
</dbReference>
<feature type="compositionally biased region" description="Basic and acidic residues" evidence="1">
    <location>
        <begin position="522"/>
        <end position="536"/>
    </location>
</feature>
<feature type="region of interest" description="Disordered" evidence="1">
    <location>
        <begin position="174"/>
        <end position="195"/>
    </location>
</feature>
<evidence type="ECO:0000313" key="3">
    <source>
        <dbReference type="EMBL" id="KAK3048985.1"/>
    </source>
</evidence>
<sequence length="536" mass="57225">MDDSDDAASLFHTGSLASGVSLAIAQSKVVACFVHSPSPSDSPGSHASHVWEHYWLANKSQPTDMISSDTPPLGLLLGEKAVLLKMEFGTKEAGFLKAFVDIESAPTMVVIDKGKVVEMVEGSVGREEFTERLLRAVGFGVGGGEREAEGEGGREEEDEEMVDDIGGRQIGGAARADEPVVEQAPQEQPTQSSAEVQAMLADRGKRLEAERLRREATEKAERIARANARRKEEEDAVAGTYAGKGKQRATSDQKDKQQARDAWIYQQKQRKDEAKKERERILAQIESDKQERKAQAQRRKDLEAASGAGALSDLPPTAHTNAPPTMNAHTTCALQIRLFDGSSIRGKFDPNADIATAVRIWVKEASPEGGADIPFTFRQILAPNPSRTIEVSEEQQSLLELGLVPSATLVLVPIAGATSAYASNNSGYVNSIYGTASWAASGVFGLLGSVWSYVPSVGSGASGPYIGGTGDEQERSNAEGARMAGSDSAPAGGAVKRAQGRVKRGREEDVTTFYNGNSSAFEGRKDDDGDGEKDGK</sequence>
<dbReference type="InterPro" id="IPR001012">
    <property type="entry name" value="UBX_dom"/>
</dbReference>
<dbReference type="EMBL" id="JAWDJX010000043">
    <property type="protein sequence ID" value="KAK3048985.1"/>
    <property type="molecule type" value="Genomic_DNA"/>
</dbReference>
<dbReference type="PANTHER" id="PTHR46424:SF1">
    <property type="entry name" value="UBX DOMAIN-CONTAINING PROTEIN 4"/>
    <property type="match status" value="1"/>
</dbReference>
<feature type="compositionally biased region" description="Basic and acidic residues" evidence="1">
    <location>
        <begin position="249"/>
        <end position="259"/>
    </location>
</feature>
<proteinExistence type="predicted"/>
<accession>A0AAJ0DEY9</accession>
<evidence type="ECO:0000256" key="1">
    <source>
        <dbReference type="SAM" id="MobiDB-lite"/>
    </source>
</evidence>
<dbReference type="PANTHER" id="PTHR46424">
    <property type="entry name" value="UBX DOMAIN-CONTAINING PROTEIN 4"/>
    <property type="match status" value="1"/>
</dbReference>
<dbReference type="AlphaFoldDB" id="A0AAJ0DEY9"/>
<dbReference type="InterPro" id="IPR029071">
    <property type="entry name" value="Ubiquitin-like_domsf"/>
</dbReference>
<feature type="compositionally biased region" description="Basic and acidic residues" evidence="1">
    <location>
        <begin position="269"/>
        <end position="303"/>
    </location>
</feature>
<keyword evidence="4" id="KW-1185">Reference proteome</keyword>